<proteinExistence type="predicted"/>
<dbReference type="AlphaFoldDB" id="A0A0E0KIC4"/>
<name>A0A0E0KIC4_ORYPU</name>
<evidence type="ECO:0000313" key="2">
    <source>
        <dbReference type="EnsemblPlants" id="OPUNC03G29410.1"/>
    </source>
</evidence>
<sequence>MAAPETEGKVRQTRWLTLEQIDRAIAFEGRPFRSKLLDMLDIPGSVIDDDMKDHLRETLLRMFRKDIVGYSTEQLPPSGVKHPMCWCGDECCFQTSDDWDTYSQSPEKPKPVPKGKKGKAKMPVKAPEVSPPLCDFVEWIDKEMDEFHSGIIRQWRERKE</sequence>
<feature type="region of interest" description="Disordered" evidence="1">
    <location>
        <begin position="98"/>
        <end position="127"/>
    </location>
</feature>
<evidence type="ECO:0000256" key="1">
    <source>
        <dbReference type="SAM" id="MobiDB-lite"/>
    </source>
</evidence>
<evidence type="ECO:0000313" key="3">
    <source>
        <dbReference type="Proteomes" id="UP000026962"/>
    </source>
</evidence>
<accession>A0A0E0KIC4</accession>
<keyword evidence="3" id="KW-1185">Reference proteome</keyword>
<dbReference type="Gramene" id="OPUNC03G29410.1">
    <property type="protein sequence ID" value="OPUNC03G29410.1"/>
    <property type="gene ID" value="OPUNC03G29410"/>
</dbReference>
<feature type="compositionally biased region" description="Basic residues" evidence="1">
    <location>
        <begin position="111"/>
        <end position="122"/>
    </location>
</feature>
<protein>
    <submittedName>
        <fullName evidence="2">Uncharacterized protein</fullName>
    </submittedName>
</protein>
<dbReference type="EnsemblPlants" id="OPUNC03G29410.1">
    <property type="protein sequence ID" value="OPUNC03G29410.1"/>
    <property type="gene ID" value="OPUNC03G29410"/>
</dbReference>
<reference evidence="2" key="2">
    <citation type="submission" date="2018-05" db="EMBL/GenBank/DDBJ databases">
        <title>OpunRS2 (Oryza punctata Reference Sequence Version 2).</title>
        <authorList>
            <person name="Zhang J."/>
            <person name="Kudrna D."/>
            <person name="Lee S."/>
            <person name="Talag J."/>
            <person name="Welchert J."/>
            <person name="Wing R.A."/>
        </authorList>
    </citation>
    <scope>NUCLEOTIDE SEQUENCE [LARGE SCALE GENOMIC DNA]</scope>
</reference>
<reference evidence="2" key="1">
    <citation type="submission" date="2015-04" db="UniProtKB">
        <authorList>
            <consortium name="EnsemblPlants"/>
        </authorList>
    </citation>
    <scope>IDENTIFICATION</scope>
</reference>
<dbReference type="HOGENOM" id="CLU_090809_1_1_1"/>
<dbReference type="Proteomes" id="UP000026962">
    <property type="component" value="Chromosome 3"/>
</dbReference>
<organism evidence="2">
    <name type="scientific">Oryza punctata</name>
    <name type="common">Red rice</name>
    <dbReference type="NCBI Taxonomy" id="4537"/>
    <lineage>
        <taxon>Eukaryota</taxon>
        <taxon>Viridiplantae</taxon>
        <taxon>Streptophyta</taxon>
        <taxon>Embryophyta</taxon>
        <taxon>Tracheophyta</taxon>
        <taxon>Spermatophyta</taxon>
        <taxon>Magnoliopsida</taxon>
        <taxon>Liliopsida</taxon>
        <taxon>Poales</taxon>
        <taxon>Poaceae</taxon>
        <taxon>BOP clade</taxon>
        <taxon>Oryzoideae</taxon>
        <taxon>Oryzeae</taxon>
        <taxon>Oryzinae</taxon>
        <taxon>Oryza</taxon>
    </lineage>
</organism>